<protein>
    <recommendedName>
        <fullName evidence="3">CBS domain-containing protein</fullName>
    </recommendedName>
</protein>
<feature type="domain" description="CBS" evidence="3">
    <location>
        <begin position="159"/>
        <end position="216"/>
    </location>
</feature>
<accession>A0A445DII6</accession>
<reference evidence="4 5" key="1">
    <citation type="submission" date="2019-01" db="EMBL/GenBank/DDBJ databases">
        <title>Sequencing of cultivated peanut Arachis hypogaea provides insights into genome evolution and oil improvement.</title>
        <authorList>
            <person name="Chen X."/>
        </authorList>
    </citation>
    <scope>NUCLEOTIDE SEQUENCE [LARGE SCALE GENOMIC DNA]</scope>
    <source>
        <strain evidence="5">cv. Fuhuasheng</strain>
        <tissue evidence="4">Leaves</tissue>
    </source>
</reference>
<dbReference type="GO" id="GO:0005794">
    <property type="term" value="C:Golgi apparatus"/>
    <property type="evidence" value="ECO:0007669"/>
    <property type="project" value="TreeGrafter"/>
</dbReference>
<sequence length="236" mass="25920">MLSASASSSSLCPEPSAESKSNTKLDKKVQFYSKVKDAVACLSAQKSITKAHFLGLKRNLIPQATPISFVELILTIIKFLSAIWVPSVTNRKKEIDNKSDTRNSPKGYSPVSPADENEDNWRQANAADGLELSVVGDAVDHEAIDEELHLENLKVSQAMSDSYLKVSSSATLKDAIQCIHDGHQNCVLVVYQEGFLEGILTYGDIRRCLPEKSSDTSMRDSGFVDVCRKCLCSLYI</sequence>
<proteinExistence type="predicted"/>
<dbReference type="Pfam" id="PF00571">
    <property type="entry name" value="CBS"/>
    <property type="match status" value="1"/>
</dbReference>
<dbReference type="STRING" id="3818.A0A445DII6"/>
<evidence type="ECO:0000256" key="1">
    <source>
        <dbReference type="PROSITE-ProRule" id="PRU00703"/>
    </source>
</evidence>
<dbReference type="Proteomes" id="UP000289738">
    <property type="component" value="Chromosome A04"/>
</dbReference>
<dbReference type="AlphaFoldDB" id="A0A445DII6"/>
<keyword evidence="5" id="KW-1185">Reference proteome</keyword>
<organism evidence="4 5">
    <name type="scientific">Arachis hypogaea</name>
    <name type="common">Peanut</name>
    <dbReference type="NCBI Taxonomy" id="3818"/>
    <lineage>
        <taxon>Eukaryota</taxon>
        <taxon>Viridiplantae</taxon>
        <taxon>Streptophyta</taxon>
        <taxon>Embryophyta</taxon>
        <taxon>Tracheophyta</taxon>
        <taxon>Spermatophyta</taxon>
        <taxon>Magnoliopsida</taxon>
        <taxon>eudicotyledons</taxon>
        <taxon>Gunneridae</taxon>
        <taxon>Pentapetalae</taxon>
        <taxon>rosids</taxon>
        <taxon>fabids</taxon>
        <taxon>Fabales</taxon>
        <taxon>Fabaceae</taxon>
        <taxon>Papilionoideae</taxon>
        <taxon>50 kb inversion clade</taxon>
        <taxon>dalbergioids sensu lato</taxon>
        <taxon>Dalbergieae</taxon>
        <taxon>Pterocarpus clade</taxon>
        <taxon>Arachis</taxon>
    </lineage>
</organism>
<evidence type="ECO:0000313" key="5">
    <source>
        <dbReference type="Proteomes" id="UP000289738"/>
    </source>
</evidence>
<dbReference type="SUPFAM" id="SSF54631">
    <property type="entry name" value="CBS-domain pair"/>
    <property type="match status" value="1"/>
</dbReference>
<evidence type="ECO:0000259" key="3">
    <source>
        <dbReference type="PROSITE" id="PS51371"/>
    </source>
</evidence>
<evidence type="ECO:0000256" key="2">
    <source>
        <dbReference type="SAM" id="MobiDB-lite"/>
    </source>
</evidence>
<comment type="caution">
    <text evidence="4">The sequence shown here is derived from an EMBL/GenBank/DDBJ whole genome shotgun (WGS) entry which is preliminary data.</text>
</comment>
<dbReference type="GO" id="GO:0009507">
    <property type="term" value="C:chloroplast"/>
    <property type="evidence" value="ECO:0007669"/>
    <property type="project" value="TreeGrafter"/>
</dbReference>
<name>A0A445DII6_ARAHY</name>
<dbReference type="EMBL" id="SDMP01000004">
    <property type="protein sequence ID" value="RYR62994.1"/>
    <property type="molecule type" value="Genomic_DNA"/>
</dbReference>
<dbReference type="PANTHER" id="PTHR43427:SF3">
    <property type="entry name" value="CHLORIDE CHANNEL PROTEIN CLC-F"/>
    <property type="match status" value="1"/>
</dbReference>
<dbReference type="InterPro" id="IPR046342">
    <property type="entry name" value="CBS_dom_sf"/>
</dbReference>
<dbReference type="Gene3D" id="3.10.580.10">
    <property type="entry name" value="CBS-domain"/>
    <property type="match status" value="1"/>
</dbReference>
<dbReference type="InterPro" id="IPR050368">
    <property type="entry name" value="ClC-type_chloride_channel"/>
</dbReference>
<keyword evidence="1" id="KW-0129">CBS domain</keyword>
<dbReference type="PROSITE" id="PS51371">
    <property type="entry name" value="CBS"/>
    <property type="match status" value="1"/>
</dbReference>
<dbReference type="InterPro" id="IPR000644">
    <property type="entry name" value="CBS_dom"/>
</dbReference>
<evidence type="ECO:0000313" key="4">
    <source>
        <dbReference type="EMBL" id="RYR62994.1"/>
    </source>
</evidence>
<gene>
    <name evidence="4" type="ORF">Ahy_A04g020771</name>
</gene>
<feature type="region of interest" description="Disordered" evidence="2">
    <location>
        <begin position="95"/>
        <end position="118"/>
    </location>
</feature>
<dbReference type="PANTHER" id="PTHR43427">
    <property type="entry name" value="CHLORIDE CHANNEL PROTEIN CLC-E"/>
    <property type="match status" value="1"/>
</dbReference>
<feature type="compositionally biased region" description="Low complexity" evidence="2">
    <location>
        <begin position="1"/>
        <end position="19"/>
    </location>
</feature>
<feature type="region of interest" description="Disordered" evidence="2">
    <location>
        <begin position="1"/>
        <end position="20"/>
    </location>
</feature>